<proteinExistence type="predicted"/>
<organism evidence="1">
    <name type="scientific">hydrothermal vent metagenome</name>
    <dbReference type="NCBI Taxonomy" id="652676"/>
    <lineage>
        <taxon>unclassified sequences</taxon>
        <taxon>metagenomes</taxon>
        <taxon>ecological metagenomes</taxon>
    </lineage>
</organism>
<protein>
    <submittedName>
        <fullName evidence="1">Uncharacterized protein</fullName>
    </submittedName>
</protein>
<sequence length="159" mass="19229">MKRIAFLSIAFSSIIFSLMLNSCNGQPDNKVKGHSKKDQKDQPKADIIVNKEYDKDGNLIKYDSTYYYYYSNVENDTIARDSIFNQFRSYFNQKYFFSEDPFFNDLFFQDSLLYYDFYKKDFFTNRFMDNMERMKKLFLGMDSIKNNFFIGQYKPDKKK</sequence>
<gene>
    <name evidence="1" type="ORF">MNBD_BACTEROID01-2331</name>
</gene>
<dbReference type="AlphaFoldDB" id="A0A3B0TNK5"/>
<name>A0A3B0TNK5_9ZZZZ</name>
<accession>A0A3B0TNK5</accession>
<evidence type="ECO:0000313" key="1">
    <source>
        <dbReference type="EMBL" id="VAW17783.1"/>
    </source>
</evidence>
<reference evidence="1" key="1">
    <citation type="submission" date="2018-06" db="EMBL/GenBank/DDBJ databases">
        <authorList>
            <person name="Zhirakovskaya E."/>
        </authorList>
    </citation>
    <scope>NUCLEOTIDE SEQUENCE</scope>
</reference>
<dbReference type="EMBL" id="UOEP01000078">
    <property type="protein sequence ID" value="VAW17783.1"/>
    <property type="molecule type" value="Genomic_DNA"/>
</dbReference>